<gene>
    <name evidence="2" type="ORF">CLI92_00390</name>
</gene>
<comment type="caution">
    <text evidence="2">The sequence shown here is derived from an EMBL/GenBank/DDBJ whole genome shotgun (WGS) entry which is preliminary data.</text>
</comment>
<proteinExistence type="predicted"/>
<sequence>MAATCCSEIVKNAEMRRCIFCRMRIFAGCFWVVKLFLQFRARFDMFQRHLGFALVWPALFYRCKAAQPRRCNSQP</sequence>
<organism evidence="2 3">
    <name type="scientific">Vandammella animalimorsus</name>
    <dbReference type="NCBI Taxonomy" id="2029117"/>
    <lineage>
        <taxon>Bacteria</taxon>
        <taxon>Pseudomonadati</taxon>
        <taxon>Pseudomonadota</taxon>
        <taxon>Betaproteobacteria</taxon>
        <taxon>Burkholderiales</taxon>
        <taxon>Comamonadaceae</taxon>
        <taxon>Vandammella</taxon>
    </lineage>
</organism>
<evidence type="ECO:0000313" key="2">
    <source>
        <dbReference type="EMBL" id="PAX18346.1"/>
    </source>
</evidence>
<feature type="transmembrane region" description="Helical" evidence="1">
    <location>
        <begin position="21"/>
        <end position="39"/>
    </location>
</feature>
<evidence type="ECO:0000313" key="3">
    <source>
        <dbReference type="Proteomes" id="UP000217780"/>
    </source>
</evidence>
<dbReference type="Proteomes" id="UP000217780">
    <property type="component" value="Unassembled WGS sequence"/>
</dbReference>
<keyword evidence="1" id="KW-0812">Transmembrane</keyword>
<keyword evidence="1" id="KW-1133">Transmembrane helix</keyword>
<name>A0A2A2T864_9BURK</name>
<dbReference type="EMBL" id="NTBI01000001">
    <property type="protein sequence ID" value="PAX18346.1"/>
    <property type="molecule type" value="Genomic_DNA"/>
</dbReference>
<evidence type="ECO:0000256" key="1">
    <source>
        <dbReference type="SAM" id="Phobius"/>
    </source>
</evidence>
<dbReference type="AlphaFoldDB" id="A0A2A2T864"/>
<reference evidence="2 3" key="1">
    <citation type="submission" date="2017-08" db="EMBL/GenBank/DDBJ databases">
        <title>WGS of Clinical strains of the CDC Group NO-1 linked to zoonotic infections in humans.</title>
        <authorList>
            <person name="Bernier A.-M."/>
            <person name="Bernard K."/>
        </authorList>
    </citation>
    <scope>NUCLEOTIDE SEQUENCE [LARGE SCALE GENOMIC DNA]</scope>
    <source>
        <strain evidence="2 3">NML91-0035</strain>
    </source>
</reference>
<protein>
    <submittedName>
        <fullName evidence="2">Uncharacterized protein</fullName>
    </submittedName>
</protein>
<keyword evidence="1" id="KW-0472">Membrane</keyword>
<accession>A0A2A2T864</accession>